<sequence>MRKLLRNKSGSTIVLLSFVFLALISMIIMAINIARSRTVESWAEVNGKLWGKAILSEYDRYLLDDYGIMAFQGNDCDVIKRLSVYSKYSFEDKLRIRRDVPSANLDEYRMSDLDNFRKSLRNAMTTEEAKSIVDGKNRSVRKISYSFGNNKTEYGNRAIGNQVVIDTLPSRGYKNHINIKGLTGLLSDSNAADKVKPDVLSKVSEMSFIVSKLNSHLKTVGDKETFFANEYEYIVKGSLDDNKNFEACKREIFAIRNALNLAALSKDPEKMKIITAISELIAPGPGAIVVQGAIMESWAALETHEDLKALLDNKRIPLMKKKGDWKISVEGVLRDSHLTDKLGDEARKLLNENAEQIHDLSKQEGYSEKLEGQNYEDYLLFMMLTIPKDLRTRRIMDLIQINMKYRYYDDFNFDEYNCGVRFNLKINGKSYEVNDSYK</sequence>
<dbReference type="Pfam" id="PF18960">
    <property type="entry name" value="DUF5702"/>
    <property type="match status" value="1"/>
</dbReference>
<evidence type="ECO:0000313" key="3">
    <source>
        <dbReference type="Proteomes" id="UP000526307"/>
    </source>
</evidence>
<dbReference type="RefSeq" id="WP_036382063.1">
    <property type="nucleotide sequence ID" value="NZ_CAUTAN010000017.1"/>
</dbReference>
<accession>A0A7Y9B208</accession>
<organism evidence="2 3">
    <name type="scientific">Mogibacterium timidum</name>
    <dbReference type="NCBI Taxonomy" id="35519"/>
    <lineage>
        <taxon>Bacteria</taxon>
        <taxon>Bacillati</taxon>
        <taxon>Bacillota</taxon>
        <taxon>Clostridia</taxon>
        <taxon>Peptostreptococcales</taxon>
        <taxon>Anaerovoracaceae</taxon>
        <taxon>Mogibacterium</taxon>
    </lineage>
</organism>
<keyword evidence="1" id="KW-0812">Transmembrane</keyword>
<evidence type="ECO:0000313" key="2">
    <source>
        <dbReference type="EMBL" id="NWO24066.1"/>
    </source>
</evidence>
<name>A0A7Y9B208_9FIRM</name>
<gene>
    <name evidence="2" type="ORF">HW270_08400</name>
</gene>
<proteinExistence type="predicted"/>
<keyword evidence="1" id="KW-1133">Transmembrane helix</keyword>
<dbReference type="InterPro" id="IPR043756">
    <property type="entry name" value="DUF5702"/>
</dbReference>
<protein>
    <submittedName>
        <fullName evidence="2">Uncharacterized protein</fullName>
    </submittedName>
</protein>
<feature type="transmembrane region" description="Helical" evidence="1">
    <location>
        <begin position="12"/>
        <end position="31"/>
    </location>
</feature>
<evidence type="ECO:0000256" key="1">
    <source>
        <dbReference type="SAM" id="Phobius"/>
    </source>
</evidence>
<dbReference type="AlphaFoldDB" id="A0A7Y9B208"/>
<reference evidence="2 3" key="1">
    <citation type="submission" date="2020-06" db="EMBL/GenBank/DDBJ databases">
        <title>Mogibacterium timidum strain W9173 genomic sequence.</title>
        <authorList>
            <person name="Wade W.G."/>
            <person name="Johnston C.D."/>
            <person name="Chen T."/>
            <person name="Dewhirst F.E."/>
        </authorList>
    </citation>
    <scope>NUCLEOTIDE SEQUENCE [LARGE SCALE GENOMIC DNA]</scope>
    <source>
        <strain evidence="2 3">W9173</strain>
    </source>
</reference>
<comment type="caution">
    <text evidence="2">The sequence shown here is derived from an EMBL/GenBank/DDBJ whole genome shotgun (WGS) entry which is preliminary data.</text>
</comment>
<keyword evidence="1" id="KW-0472">Membrane</keyword>
<dbReference type="Proteomes" id="UP000526307">
    <property type="component" value="Unassembled WGS sequence"/>
</dbReference>
<keyword evidence="3" id="KW-1185">Reference proteome</keyword>
<dbReference type="EMBL" id="JABXYR010000002">
    <property type="protein sequence ID" value="NWO24066.1"/>
    <property type="molecule type" value="Genomic_DNA"/>
</dbReference>